<sequence length="738" mass="85330">MATRSKSKPKPLTIVEAIETLSSIADMSLDKEMGIAEKQELIIGRESVPFRTIHWLNKEDGATTIKLVRETFRVVLDYLKNFYEEKFINEKNGPALEGIKTIMVLVGEAAKKLDRFTNIFMKSQAGSVMQLKEFRDLQHFYKTRVSQKIDESVLGKWILGIVKQLPKKEGAKLSLKGKQIRSSKYAFVDLENVKKDIDYELFYIRKEDGTRFISPRLIRNMKLVSDFGETFWDNKGEDPLRYLSLWQDRLAKAHAEAIIHSLKGKVGKFFKEISKMRTKPLINELSSALMALILASKESNLITHNPIKSCQGYFIDFQEYLSSALCSREYQTQNLYPVEDSSSFELISEICQALTKAFFIENRAVIELGAVIEGLLHAALLEKNHQKDLMEKKTIGKELKDNYEALKKILFRHPGGPLTQMLTSFEEGELTKYEPLKQKNWPTQLFSLIYRDKNLSCLRLPPPICQEYIHKASILDEFTNFIVSCNQEADERKHLYINLQDRTSWKEFARAAALENFQNDPKVREVISVLTLPIDTDFYHQNEEQEEIRKAPLFISHFLELLKDESAGFFIPEELRKDLNQKFFKQLLEAVHRIFFHGKNILTKDERIIFIDLAYLLIELKAIDILQPDSFNLSCKDALDGGMAASSLLFLFMKLLSHNELSSLDLECLHFMVFGPQLLIRERVMLQDRFSRFIGTVHWLEETKNDFGKDNFCLIIKEAFGPLFPNGSLELKPLPLQE</sequence>
<evidence type="ECO:0000313" key="2">
    <source>
        <dbReference type="Proteomes" id="UP000031552"/>
    </source>
</evidence>
<reference evidence="1" key="2">
    <citation type="submission" date="2014-09" db="EMBL/GenBank/DDBJ databases">
        <title>Criblamydia sequanensis harbors a mega-plasmid encoding arsenite resistance.</title>
        <authorList>
            <person name="Bertelli C."/>
            <person name="Goesmann A."/>
            <person name="Greub G."/>
        </authorList>
    </citation>
    <scope>NUCLEOTIDE SEQUENCE [LARGE SCALE GENOMIC DNA]</scope>
    <source>
        <strain evidence="1">CRIB-18</strain>
    </source>
</reference>
<protein>
    <submittedName>
        <fullName evidence="1">Uncharacterized protein</fullName>
    </submittedName>
</protein>
<dbReference type="OrthoDB" id="19694at2"/>
<dbReference type="Proteomes" id="UP000031552">
    <property type="component" value="Unassembled WGS sequence"/>
</dbReference>
<comment type="caution">
    <text evidence="1">The sequence shown here is derived from an EMBL/GenBank/DDBJ whole genome shotgun (WGS) entry which is preliminary data.</text>
</comment>
<organism evidence="1 2">
    <name type="scientific">Candidatus Criblamydia sequanensis CRIB-18</name>
    <dbReference type="NCBI Taxonomy" id="1437425"/>
    <lineage>
        <taxon>Bacteria</taxon>
        <taxon>Pseudomonadati</taxon>
        <taxon>Chlamydiota</taxon>
        <taxon>Chlamydiia</taxon>
        <taxon>Parachlamydiales</taxon>
        <taxon>Candidatus Criblamydiaceae</taxon>
        <taxon>Candidatus Criblamydia</taxon>
    </lineage>
</organism>
<name>A0A090D0H0_9BACT</name>
<proteinExistence type="predicted"/>
<dbReference type="RefSeq" id="WP_041016835.1">
    <property type="nucleotide sequence ID" value="NZ_CCEJ010000003.1"/>
</dbReference>
<keyword evidence="2" id="KW-1185">Reference proteome</keyword>
<evidence type="ECO:0000313" key="1">
    <source>
        <dbReference type="EMBL" id="CDR33325.1"/>
    </source>
</evidence>
<dbReference type="EMBL" id="CCEJ010000003">
    <property type="protein sequence ID" value="CDR33325.1"/>
    <property type="molecule type" value="Genomic_DNA"/>
</dbReference>
<reference evidence="1" key="1">
    <citation type="submission" date="2013-12" db="EMBL/GenBank/DDBJ databases">
        <authorList>
            <person name="Linke B."/>
        </authorList>
    </citation>
    <scope>NUCLEOTIDE SEQUENCE [LARGE SCALE GENOMIC DNA]</scope>
    <source>
        <strain evidence="1">CRIB-18</strain>
    </source>
</reference>
<dbReference type="AlphaFoldDB" id="A0A090D0H0"/>
<gene>
    <name evidence="1" type="ORF">CSEC_0490</name>
</gene>
<accession>A0A090D0H0</accession>
<dbReference type="eggNOG" id="ENOG502ZAS8">
    <property type="taxonomic scope" value="Bacteria"/>
</dbReference>